<evidence type="ECO:0000313" key="2">
    <source>
        <dbReference type="Proteomes" id="UP000632154"/>
    </source>
</evidence>
<protein>
    <recommendedName>
        <fullName evidence="3">Sucrase ferredoxin</fullName>
    </recommendedName>
</protein>
<dbReference type="EMBL" id="BNAL01000050">
    <property type="protein sequence ID" value="GHG11424.1"/>
    <property type="molecule type" value="Genomic_DNA"/>
</dbReference>
<dbReference type="InterPro" id="IPR036249">
    <property type="entry name" value="Thioredoxin-like_sf"/>
</dbReference>
<dbReference type="Proteomes" id="UP000632154">
    <property type="component" value="Unassembled WGS sequence"/>
</dbReference>
<keyword evidence="2" id="KW-1185">Reference proteome</keyword>
<evidence type="ECO:0008006" key="3">
    <source>
        <dbReference type="Google" id="ProtNLM"/>
    </source>
</evidence>
<reference evidence="2" key="1">
    <citation type="journal article" date="2019" name="Int. J. Syst. Evol. Microbiol.">
        <title>The Global Catalogue of Microorganisms (GCM) 10K type strain sequencing project: providing services to taxonomists for standard genome sequencing and annotation.</title>
        <authorList>
            <consortium name="The Broad Institute Genomics Platform"/>
            <consortium name="The Broad Institute Genome Sequencing Center for Infectious Disease"/>
            <person name="Wu L."/>
            <person name="Ma J."/>
        </authorList>
    </citation>
    <scope>NUCLEOTIDE SEQUENCE [LARGE SCALE GENOMIC DNA]</scope>
    <source>
        <strain evidence="2">CGMCC 1.18439</strain>
    </source>
</reference>
<dbReference type="RefSeq" id="WP_189644059.1">
    <property type="nucleotide sequence ID" value="NZ_BNAL01000050.1"/>
</dbReference>
<sequence>MSQEQDQRSGRLPLCADVSRNSGAQAHGSAHRWDTCIAFEATVQEWEHFFDAERMSPAQRRAMQVLGDWAESSGLGYGLLMFAPRDPSAFDPRQRRVRVYSRPPGPLASFQRQDFCADDEGLWALFSEHVAGVGHSAAEPLPHAAGSDWHLCTHGRVDSACGKYGAALFQTLCGEEPRLWRTSHFGGHRFAPTLLELPAGRYWAYLTPELTRQLARREGDWRALAECYRGCAGFGPAAQYADAAAFREAGWWWLDAQREAEVLREDSSGFEVELRYWPHPNSPGHQNSAEPGRVRVQGELTETLQLPASSHAPDLYPEPQYRLTLVGDL</sequence>
<proteinExistence type="predicted"/>
<name>A0ABQ3KAS4_9DEIO</name>
<gene>
    <name evidence="1" type="ORF">GCM10017783_24680</name>
</gene>
<dbReference type="Pfam" id="PF06999">
    <property type="entry name" value="Suc_Fer-like"/>
    <property type="match status" value="1"/>
</dbReference>
<comment type="caution">
    <text evidence="1">The sequence shown here is derived from an EMBL/GenBank/DDBJ whole genome shotgun (WGS) entry which is preliminary data.</text>
</comment>
<organism evidence="1 2">
    <name type="scientific">Deinococcus piscis</name>
    <dbReference type="NCBI Taxonomy" id="394230"/>
    <lineage>
        <taxon>Bacteria</taxon>
        <taxon>Thermotogati</taxon>
        <taxon>Deinococcota</taxon>
        <taxon>Deinococci</taxon>
        <taxon>Deinococcales</taxon>
        <taxon>Deinococcaceae</taxon>
        <taxon>Deinococcus</taxon>
    </lineage>
</organism>
<dbReference type="SUPFAM" id="SSF52833">
    <property type="entry name" value="Thioredoxin-like"/>
    <property type="match status" value="1"/>
</dbReference>
<dbReference type="InterPro" id="IPR009737">
    <property type="entry name" value="Aim32/Apd1-like"/>
</dbReference>
<accession>A0ABQ3KAS4</accession>
<evidence type="ECO:0000313" key="1">
    <source>
        <dbReference type="EMBL" id="GHG11424.1"/>
    </source>
</evidence>